<gene>
    <name evidence="2" type="ORF">CfE428DRAFT_2213</name>
</gene>
<dbReference type="PROSITE" id="PS51186">
    <property type="entry name" value="GNAT"/>
    <property type="match status" value="1"/>
</dbReference>
<dbReference type="EMBL" id="ABVL01000005">
    <property type="protein sequence ID" value="EDY20289.1"/>
    <property type="molecule type" value="Genomic_DNA"/>
</dbReference>
<dbReference type="GO" id="GO:0016747">
    <property type="term" value="F:acyltransferase activity, transferring groups other than amino-acyl groups"/>
    <property type="evidence" value="ECO:0007669"/>
    <property type="project" value="InterPro"/>
</dbReference>
<dbReference type="RefSeq" id="WP_006979538.1">
    <property type="nucleotide sequence ID" value="NZ_ABVL01000005.1"/>
</dbReference>
<proteinExistence type="predicted"/>
<dbReference type="Gene3D" id="3.40.630.30">
    <property type="match status" value="1"/>
</dbReference>
<keyword evidence="3" id="KW-1185">Reference proteome</keyword>
<feature type="domain" description="N-acetyltransferase" evidence="1">
    <location>
        <begin position="2"/>
        <end position="140"/>
    </location>
</feature>
<evidence type="ECO:0000313" key="2">
    <source>
        <dbReference type="EMBL" id="EDY20289.1"/>
    </source>
</evidence>
<name>B4CZX5_9BACT</name>
<evidence type="ECO:0000313" key="3">
    <source>
        <dbReference type="Proteomes" id="UP000005824"/>
    </source>
</evidence>
<sequence>MIHVEIATPASFESVLPLFDVFRNPPIPPEQWRRLFHYSWACEEDMRGFVLKDGDRVVGFFGTILYERMIDGRVEKFANLTSWVTLPEYRNHSLQLFKAVMSIEDRTLTCHTAIPSIDPLYRRFGFENLETKWVVLLPLPSIWKPGGWFAGRITMNPEVIATELRGVQREFFVHLRATECEQMLITHRGAKCHVVFTVTKGRRAHFSRIHHISNRELFRECLGHIRWRMGLKNRTALLAIDSRLFEGPLPIYSRETRLAQVALFRSKTLRPEQIDNLYSEVTLLGL</sequence>
<reference evidence="2 3" key="1">
    <citation type="journal article" date="2011" name="J. Bacteriol.">
        <title>Genome sequence of Chthoniobacter flavus Ellin428, an aerobic heterotrophic soil bacterium.</title>
        <authorList>
            <person name="Kant R."/>
            <person name="van Passel M.W."/>
            <person name="Palva A."/>
            <person name="Lucas S."/>
            <person name="Lapidus A."/>
            <person name="Glavina Del Rio T."/>
            <person name="Dalin E."/>
            <person name="Tice H."/>
            <person name="Bruce D."/>
            <person name="Goodwin L."/>
            <person name="Pitluck S."/>
            <person name="Larimer F.W."/>
            <person name="Land M.L."/>
            <person name="Hauser L."/>
            <person name="Sangwan P."/>
            <person name="de Vos W.M."/>
            <person name="Janssen P.H."/>
            <person name="Smidt H."/>
        </authorList>
    </citation>
    <scope>NUCLEOTIDE SEQUENCE [LARGE SCALE GENOMIC DNA]</scope>
    <source>
        <strain evidence="2 3">Ellin428</strain>
    </source>
</reference>
<accession>B4CZX5</accession>
<dbReference type="Proteomes" id="UP000005824">
    <property type="component" value="Unassembled WGS sequence"/>
</dbReference>
<dbReference type="STRING" id="497964.CfE428DRAFT_2213"/>
<comment type="caution">
    <text evidence="2">The sequence shown here is derived from an EMBL/GenBank/DDBJ whole genome shotgun (WGS) entry which is preliminary data.</text>
</comment>
<protein>
    <recommendedName>
        <fullName evidence="1">N-acetyltransferase domain-containing protein</fullName>
    </recommendedName>
</protein>
<dbReference type="InterPro" id="IPR016181">
    <property type="entry name" value="Acyl_CoA_acyltransferase"/>
</dbReference>
<dbReference type="eggNOG" id="ENOG5032SXW">
    <property type="taxonomic scope" value="Bacteria"/>
</dbReference>
<dbReference type="AlphaFoldDB" id="B4CZX5"/>
<dbReference type="SUPFAM" id="SSF55729">
    <property type="entry name" value="Acyl-CoA N-acyltransferases (Nat)"/>
    <property type="match status" value="1"/>
</dbReference>
<dbReference type="InterPro" id="IPR000182">
    <property type="entry name" value="GNAT_dom"/>
</dbReference>
<organism evidence="2 3">
    <name type="scientific">Chthoniobacter flavus Ellin428</name>
    <dbReference type="NCBI Taxonomy" id="497964"/>
    <lineage>
        <taxon>Bacteria</taxon>
        <taxon>Pseudomonadati</taxon>
        <taxon>Verrucomicrobiota</taxon>
        <taxon>Spartobacteria</taxon>
        <taxon>Chthoniobacterales</taxon>
        <taxon>Chthoniobacteraceae</taxon>
        <taxon>Chthoniobacter</taxon>
    </lineage>
</organism>
<dbReference type="InParanoid" id="B4CZX5"/>
<evidence type="ECO:0000259" key="1">
    <source>
        <dbReference type="PROSITE" id="PS51186"/>
    </source>
</evidence>